<reference evidence="2 3" key="1">
    <citation type="submission" date="2024-04" db="EMBL/GenBank/DDBJ databases">
        <title>Defined microbial consortia suppress multidrug-resistant proinflammatory Enterobacteriaceae via ecological control.</title>
        <authorList>
            <person name="Furuichi M."/>
            <person name="Kawaguchi T."/>
            <person name="Pust M."/>
            <person name="Yasuma K."/>
            <person name="Plichta D."/>
            <person name="Hasegawa N."/>
            <person name="Ohya T."/>
            <person name="Bhattarai S."/>
            <person name="Sasajima S."/>
            <person name="Aoto Y."/>
            <person name="Tuganbaev T."/>
            <person name="Yaginuma M."/>
            <person name="Ueda M."/>
            <person name="Okahashi N."/>
            <person name="Amafuji K."/>
            <person name="Kiridooshi Y."/>
            <person name="Sugita K."/>
            <person name="Strazar M."/>
            <person name="Skelly A."/>
            <person name="Suda W."/>
            <person name="Hattori M."/>
            <person name="Nakamoto N."/>
            <person name="Caballero S."/>
            <person name="Norman J."/>
            <person name="Olle B."/>
            <person name="Tanoue T."/>
            <person name="Arita M."/>
            <person name="Bucci V."/>
            <person name="Atarashi K."/>
            <person name="Xavier R."/>
            <person name="Honda K."/>
        </authorList>
    </citation>
    <scope>NUCLEOTIDE SEQUENCE [LARGE SCALE GENOMIC DNA]</scope>
    <source>
        <strain evidence="3">k04-0078-D8-1</strain>
    </source>
</reference>
<evidence type="ECO:0000313" key="3">
    <source>
        <dbReference type="Proteomes" id="UP001600943"/>
    </source>
</evidence>
<sequence length="168" mass="18193">MKKRIPVGIMIMTMTAAAAMPVSAAATDKDMTIRYTEPNAWMVSIPQTTINSDKDVEKSLDVTQINIEPGKKLQVKIGKNNGQNITDGVVILNRTDNKAAVKTNVSMDKEGKNKVSTDSVIAEYQAEETVPTYGGSIFFSAVYADAGEVKAGDYSGTMTYKMEVVDIN</sequence>
<keyword evidence="3" id="KW-1185">Reference proteome</keyword>
<comment type="caution">
    <text evidence="2">The sequence shown here is derived from an EMBL/GenBank/DDBJ whole genome shotgun (WGS) entry which is preliminary data.</text>
</comment>
<evidence type="ECO:0000256" key="1">
    <source>
        <dbReference type="SAM" id="SignalP"/>
    </source>
</evidence>
<feature type="signal peptide" evidence="1">
    <location>
        <begin position="1"/>
        <end position="18"/>
    </location>
</feature>
<organism evidence="2 3">
    <name type="scientific">Blautia hominis</name>
    <dbReference type="NCBI Taxonomy" id="2025493"/>
    <lineage>
        <taxon>Bacteria</taxon>
        <taxon>Bacillati</taxon>
        <taxon>Bacillota</taxon>
        <taxon>Clostridia</taxon>
        <taxon>Lachnospirales</taxon>
        <taxon>Lachnospiraceae</taxon>
        <taxon>Blautia</taxon>
    </lineage>
</organism>
<gene>
    <name evidence="2" type="ORF">K040078D81_04080</name>
</gene>
<proteinExistence type="predicted"/>
<dbReference type="EMBL" id="BAABYW010000001">
    <property type="protein sequence ID" value="GAA6406291.1"/>
    <property type="molecule type" value="Genomic_DNA"/>
</dbReference>
<accession>A0ABQ0B4B0</accession>
<name>A0ABQ0B4B0_9FIRM</name>
<protein>
    <recommendedName>
        <fullName evidence="4">Fimbrial protein</fullName>
    </recommendedName>
</protein>
<dbReference type="RefSeq" id="WP_390403259.1">
    <property type="nucleotide sequence ID" value="NZ_BAABYW010000001.1"/>
</dbReference>
<dbReference type="Proteomes" id="UP001600943">
    <property type="component" value="Unassembled WGS sequence"/>
</dbReference>
<feature type="chain" id="PRO_5047281479" description="Fimbrial protein" evidence="1">
    <location>
        <begin position="19"/>
        <end position="168"/>
    </location>
</feature>
<keyword evidence="1" id="KW-0732">Signal</keyword>
<evidence type="ECO:0008006" key="4">
    <source>
        <dbReference type="Google" id="ProtNLM"/>
    </source>
</evidence>
<evidence type="ECO:0000313" key="2">
    <source>
        <dbReference type="EMBL" id="GAA6406291.1"/>
    </source>
</evidence>